<dbReference type="Proteomes" id="UP001589738">
    <property type="component" value="Unassembled WGS sequence"/>
</dbReference>
<evidence type="ECO:0000313" key="1">
    <source>
        <dbReference type="EMBL" id="MFC0475800.1"/>
    </source>
</evidence>
<name>A0ABV6KR68_9BACI</name>
<dbReference type="EMBL" id="JBHLUU010000032">
    <property type="protein sequence ID" value="MFC0475800.1"/>
    <property type="molecule type" value="Genomic_DNA"/>
</dbReference>
<dbReference type="Pfam" id="PF22116">
    <property type="entry name" value="DUF6944"/>
    <property type="match status" value="1"/>
</dbReference>
<dbReference type="InterPro" id="IPR054224">
    <property type="entry name" value="DUF6944"/>
</dbReference>
<gene>
    <name evidence="1" type="ORF">ACFFHF_11150</name>
</gene>
<evidence type="ECO:0000313" key="2">
    <source>
        <dbReference type="Proteomes" id="UP001589738"/>
    </source>
</evidence>
<accession>A0ABV6KR68</accession>
<sequence>MISLYLEGEELNVVGANLLAIGAFISAVGETGAHPVEEINKKLIRDGNAVQAVGNTLQGVGRLKLMDDAEEEKNVLGMVGTFVQASGNTINSLATNVEIESPSEENTRFNSLGSTIQSMGAALEATGVAQVGEGTSPNLELAGLSLITLGTILDSIGVLTSEEKEKQKRILLFTGGWVEFVGTVLIAYAINK</sequence>
<dbReference type="RefSeq" id="WP_377058160.1">
    <property type="nucleotide sequence ID" value="NZ_JBHLUU010000032.1"/>
</dbReference>
<comment type="caution">
    <text evidence="1">The sequence shown here is derived from an EMBL/GenBank/DDBJ whole genome shotgun (WGS) entry which is preliminary data.</text>
</comment>
<organism evidence="1 2">
    <name type="scientific">Robertmurraya beringensis</name>
    <dbReference type="NCBI Taxonomy" id="641660"/>
    <lineage>
        <taxon>Bacteria</taxon>
        <taxon>Bacillati</taxon>
        <taxon>Bacillota</taxon>
        <taxon>Bacilli</taxon>
        <taxon>Bacillales</taxon>
        <taxon>Bacillaceae</taxon>
        <taxon>Robertmurraya</taxon>
    </lineage>
</organism>
<proteinExistence type="predicted"/>
<reference evidence="1 2" key="1">
    <citation type="submission" date="2024-09" db="EMBL/GenBank/DDBJ databases">
        <authorList>
            <person name="Sun Q."/>
            <person name="Mori K."/>
        </authorList>
    </citation>
    <scope>NUCLEOTIDE SEQUENCE [LARGE SCALE GENOMIC DNA]</scope>
    <source>
        <strain evidence="1 2">CGMCC 1.9126</strain>
    </source>
</reference>
<keyword evidence="2" id="KW-1185">Reference proteome</keyword>
<protein>
    <submittedName>
        <fullName evidence="1">DUF6944 family repetitive protein</fullName>
    </submittedName>
</protein>